<feature type="transmembrane region" description="Helical" evidence="9">
    <location>
        <begin position="87"/>
        <end position="110"/>
    </location>
</feature>
<evidence type="ECO:0000256" key="8">
    <source>
        <dbReference type="ARBA" id="ARBA00023136"/>
    </source>
</evidence>
<dbReference type="PANTHER" id="PTHR30133">
    <property type="entry name" value="CATIONIC AMINO ACID TRANSPORTER, MEMBRANE COMPONENT"/>
    <property type="match status" value="1"/>
</dbReference>
<evidence type="ECO:0000256" key="5">
    <source>
        <dbReference type="ARBA" id="ARBA00022519"/>
    </source>
</evidence>
<evidence type="ECO:0000256" key="9">
    <source>
        <dbReference type="RuleBase" id="RU363032"/>
    </source>
</evidence>
<keyword evidence="3 9" id="KW-0813">Transport</keyword>
<dbReference type="Gene3D" id="1.10.3720.10">
    <property type="entry name" value="MetI-like"/>
    <property type="match status" value="1"/>
</dbReference>
<evidence type="ECO:0000256" key="1">
    <source>
        <dbReference type="ARBA" id="ARBA00004429"/>
    </source>
</evidence>
<feature type="transmembrane region" description="Helical" evidence="9">
    <location>
        <begin position="152"/>
        <end position="176"/>
    </location>
</feature>
<protein>
    <submittedName>
        <fullName evidence="11">Polar amino acid transport system permease protein</fullName>
    </submittedName>
</protein>
<dbReference type="AlphaFoldDB" id="A0A841M174"/>
<evidence type="ECO:0000313" key="11">
    <source>
        <dbReference type="EMBL" id="MBB6261569.1"/>
    </source>
</evidence>
<accession>A0A841M174</accession>
<dbReference type="SUPFAM" id="SSF161098">
    <property type="entry name" value="MetI-like"/>
    <property type="match status" value="1"/>
</dbReference>
<evidence type="ECO:0000256" key="4">
    <source>
        <dbReference type="ARBA" id="ARBA00022475"/>
    </source>
</evidence>
<dbReference type="CDD" id="cd06261">
    <property type="entry name" value="TM_PBP2"/>
    <property type="match status" value="1"/>
</dbReference>
<feature type="transmembrane region" description="Helical" evidence="9">
    <location>
        <begin position="196"/>
        <end position="218"/>
    </location>
</feature>
<organism evidence="11 12">
    <name type="scientific">Paenochrobactrum gallinarii</name>
    <dbReference type="NCBI Taxonomy" id="643673"/>
    <lineage>
        <taxon>Bacteria</taxon>
        <taxon>Pseudomonadati</taxon>
        <taxon>Pseudomonadota</taxon>
        <taxon>Alphaproteobacteria</taxon>
        <taxon>Hyphomicrobiales</taxon>
        <taxon>Brucellaceae</taxon>
        <taxon>Paenochrobactrum</taxon>
    </lineage>
</organism>
<dbReference type="PROSITE" id="PS50928">
    <property type="entry name" value="ABC_TM1"/>
    <property type="match status" value="1"/>
</dbReference>
<dbReference type="Proteomes" id="UP000555393">
    <property type="component" value="Unassembled WGS sequence"/>
</dbReference>
<dbReference type="InterPro" id="IPR035906">
    <property type="entry name" value="MetI-like_sf"/>
</dbReference>
<comment type="caution">
    <text evidence="11">The sequence shown here is derived from an EMBL/GenBank/DDBJ whole genome shotgun (WGS) entry which is preliminary data.</text>
</comment>
<keyword evidence="5" id="KW-0997">Cell inner membrane</keyword>
<dbReference type="Pfam" id="PF00528">
    <property type="entry name" value="BPD_transp_1"/>
    <property type="match status" value="1"/>
</dbReference>
<feature type="transmembrane region" description="Helical" evidence="9">
    <location>
        <begin position="60"/>
        <end position="81"/>
    </location>
</feature>
<dbReference type="RefSeq" id="WP_184223049.1">
    <property type="nucleotide sequence ID" value="NZ_JACIIU010000009.1"/>
</dbReference>
<evidence type="ECO:0000256" key="6">
    <source>
        <dbReference type="ARBA" id="ARBA00022692"/>
    </source>
</evidence>
<evidence type="ECO:0000313" key="12">
    <source>
        <dbReference type="Proteomes" id="UP000555393"/>
    </source>
</evidence>
<keyword evidence="4" id="KW-1003">Cell membrane</keyword>
<dbReference type="InterPro" id="IPR051613">
    <property type="entry name" value="ABC_transp_permease_HisMQ"/>
</dbReference>
<evidence type="ECO:0000259" key="10">
    <source>
        <dbReference type="PROSITE" id="PS50928"/>
    </source>
</evidence>
<keyword evidence="12" id="KW-1185">Reference proteome</keyword>
<dbReference type="GO" id="GO:0022857">
    <property type="term" value="F:transmembrane transporter activity"/>
    <property type="evidence" value="ECO:0007669"/>
    <property type="project" value="InterPro"/>
</dbReference>
<dbReference type="InterPro" id="IPR000515">
    <property type="entry name" value="MetI-like"/>
</dbReference>
<evidence type="ECO:0000256" key="2">
    <source>
        <dbReference type="ARBA" id="ARBA00010072"/>
    </source>
</evidence>
<keyword evidence="7 9" id="KW-1133">Transmembrane helix</keyword>
<proteinExistence type="inferred from homology"/>
<reference evidence="11 12" key="1">
    <citation type="submission" date="2020-08" db="EMBL/GenBank/DDBJ databases">
        <title>Genomic Encyclopedia of Type Strains, Phase IV (KMG-IV): sequencing the most valuable type-strain genomes for metagenomic binning, comparative biology and taxonomic classification.</title>
        <authorList>
            <person name="Goeker M."/>
        </authorList>
    </citation>
    <scope>NUCLEOTIDE SEQUENCE [LARGE SCALE GENOMIC DNA]</scope>
    <source>
        <strain evidence="11 12">DSM 22336</strain>
    </source>
</reference>
<evidence type="ECO:0000256" key="3">
    <source>
        <dbReference type="ARBA" id="ARBA00022448"/>
    </source>
</evidence>
<dbReference type="EMBL" id="JACIIU010000009">
    <property type="protein sequence ID" value="MBB6261569.1"/>
    <property type="molecule type" value="Genomic_DNA"/>
</dbReference>
<sequence length="233" mass="25073">MFDLHGFSGLLAEGAWMTVRLTIIATVAGICIGLSIALMKLSSSSVMRFFAEVYTTILRGVPILLVILLFYFGAIAGVNAIARLLGYTAFIDVSAFAAGCIALSLAFGAYSAEVFRGALQSIPVGQIEAARAIGLPRGKTFFKITLPQVWRLALPGLGNIFLVIMKETALVSVVGLNELMRNTQFAVDNTKKPFTFFLAAAFIYLMLTILAMIATSLLEAKANRGFTAQRSDQ</sequence>
<dbReference type="InterPro" id="IPR010065">
    <property type="entry name" value="AA_ABC_transptr_permease_3TM"/>
</dbReference>
<feature type="transmembrane region" description="Helical" evidence="9">
    <location>
        <begin position="20"/>
        <end position="39"/>
    </location>
</feature>
<dbReference type="NCBIfam" id="TIGR01726">
    <property type="entry name" value="HEQRo_perm_3TM"/>
    <property type="match status" value="1"/>
</dbReference>
<evidence type="ECO:0000256" key="7">
    <source>
        <dbReference type="ARBA" id="ARBA00022989"/>
    </source>
</evidence>
<dbReference type="GO" id="GO:0043190">
    <property type="term" value="C:ATP-binding cassette (ABC) transporter complex"/>
    <property type="evidence" value="ECO:0007669"/>
    <property type="project" value="InterPro"/>
</dbReference>
<keyword evidence="6 9" id="KW-0812">Transmembrane</keyword>
<comment type="similarity">
    <text evidence="2">Belongs to the binding-protein-dependent transport system permease family. HisMQ subfamily.</text>
</comment>
<name>A0A841M174_9HYPH</name>
<feature type="domain" description="ABC transmembrane type-1" evidence="10">
    <location>
        <begin position="15"/>
        <end position="215"/>
    </location>
</feature>
<comment type="subcellular location">
    <subcellularLocation>
        <location evidence="1">Cell inner membrane</location>
        <topology evidence="1">Multi-pass membrane protein</topology>
    </subcellularLocation>
    <subcellularLocation>
        <location evidence="9">Cell membrane</location>
        <topology evidence="9">Multi-pass membrane protein</topology>
    </subcellularLocation>
</comment>
<gene>
    <name evidence="11" type="ORF">FHS77_002125</name>
</gene>
<dbReference type="PANTHER" id="PTHR30133:SF2">
    <property type="entry name" value="ARGININE ABC TRANSPORTER PERMEASE PROTEIN ARTQ"/>
    <property type="match status" value="1"/>
</dbReference>
<keyword evidence="8 9" id="KW-0472">Membrane</keyword>